<keyword evidence="2 4" id="KW-0479">Metal-binding</keyword>
<dbReference type="EMBL" id="DTCK01000036">
    <property type="protein sequence ID" value="HGQ36172.1"/>
    <property type="molecule type" value="Genomic_DNA"/>
</dbReference>
<sequence>MNYTIHVLEVGHENAFLGFNTDRAKTPFTVVGVPLDISSSFRGGCREAPANIRTASKSLELCSLLTGLNIEYIGFEDLGNIVLPPGDINVSLKRIEEVVKELLSNDRIPILIGGEHTITLPGFKALALSGSSPCLLVFDAHADLRDEYLGSRYNHATVIRRTLDETKGNVLLVGSRAVSKEEVDAYKNFSNRVDIIKLWRGNESRDTIRGIIKEIQGKLTVCSDIYVSIDLDIVDPAYAPGVQTPEPLGVDPATLLDILENVVDNRVKVFDVVEVAPHYDSSGATSFLAAKVIIEVAALIYMHIAQNIEKYRCW</sequence>
<evidence type="ECO:0000313" key="7">
    <source>
        <dbReference type="EMBL" id="HGQ63812.1"/>
    </source>
</evidence>
<organism evidence="7">
    <name type="scientific">Ignisphaera aggregans</name>
    <dbReference type="NCBI Taxonomy" id="334771"/>
    <lineage>
        <taxon>Archaea</taxon>
        <taxon>Thermoproteota</taxon>
        <taxon>Thermoprotei</taxon>
        <taxon>Desulfurococcales</taxon>
        <taxon>Desulfurococcaceae</taxon>
        <taxon>Ignisphaera</taxon>
    </lineage>
</organism>
<dbReference type="Gene3D" id="3.40.800.10">
    <property type="entry name" value="Ureohydrolase domain"/>
    <property type="match status" value="1"/>
</dbReference>
<dbReference type="PROSITE" id="PS01053">
    <property type="entry name" value="ARGINASE_1"/>
    <property type="match status" value="1"/>
</dbReference>
<dbReference type="GO" id="GO:0008783">
    <property type="term" value="F:agmatinase activity"/>
    <property type="evidence" value="ECO:0007669"/>
    <property type="project" value="UniProtKB-EC"/>
</dbReference>
<dbReference type="PANTHER" id="PTHR11358">
    <property type="entry name" value="ARGINASE/AGMATINASE"/>
    <property type="match status" value="1"/>
</dbReference>
<evidence type="ECO:0000256" key="2">
    <source>
        <dbReference type="ARBA" id="ARBA00022723"/>
    </source>
</evidence>
<accession>A0A7C4NS75</accession>
<keyword evidence="4" id="KW-0464">Manganese</keyword>
<dbReference type="SUPFAM" id="SSF52768">
    <property type="entry name" value="Arginase/deacetylase"/>
    <property type="match status" value="1"/>
</dbReference>
<reference evidence="7" key="1">
    <citation type="journal article" date="2020" name="mSystems">
        <title>Genome- and Community-Level Interaction Insights into Carbon Utilization and Element Cycling Functions of Hydrothermarchaeota in Hydrothermal Sediment.</title>
        <authorList>
            <person name="Zhou Z."/>
            <person name="Liu Y."/>
            <person name="Xu W."/>
            <person name="Pan J."/>
            <person name="Luo Z.H."/>
            <person name="Li M."/>
        </authorList>
    </citation>
    <scope>NUCLEOTIDE SEQUENCE [LARGE SCALE GENOMIC DNA]</scope>
    <source>
        <strain evidence="7">SpSt-637</strain>
        <strain evidence="6">SpSt-667</strain>
    </source>
</reference>
<dbReference type="PROSITE" id="PS51409">
    <property type="entry name" value="ARGINASE_2"/>
    <property type="match status" value="1"/>
</dbReference>
<dbReference type="GO" id="GO:0046872">
    <property type="term" value="F:metal ion binding"/>
    <property type="evidence" value="ECO:0007669"/>
    <property type="project" value="UniProtKB-KW"/>
</dbReference>
<feature type="binding site" evidence="4">
    <location>
        <position position="141"/>
    </location>
    <ligand>
        <name>Mn(2+)</name>
        <dbReference type="ChEBI" id="CHEBI:29035"/>
        <label>1</label>
    </ligand>
</feature>
<comment type="caution">
    <text evidence="7">The sequence shown here is derived from an EMBL/GenBank/DDBJ whole genome shotgun (WGS) entry which is preliminary data.</text>
</comment>
<dbReference type="GO" id="GO:0033389">
    <property type="term" value="P:putrescine biosynthetic process from arginine, via agmatine"/>
    <property type="evidence" value="ECO:0007669"/>
    <property type="project" value="TreeGrafter"/>
</dbReference>
<feature type="binding site" evidence="4">
    <location>
        <position position="139"/>
    </location>
    <ligand>
        <name>Mn(2+)</name>
        <dbReference type="ChEBI" id="CHEBI:29035"/>
        <label>1</label>
    </ligand>
</feature>
<dbReference type="PANTHER" id="PTHR11358:SF26">
    <property type="entry name" value="GUANIDINO ACID HYDROLASE, MITOCHONDRIAL"/>
    <property type="match status" value="1"/>
</dbReference>
<dbReference type="AlphaFoldDB" id="A0A7C4NS75"/>
<evidence type="ECO:0000313" key="6">
    <source>
        <dbReference type="EMBL" id="HGQ36172.1"/>
    </source>
</evidence>
<dbReference type="InterPro" id="IPR023696">
    <property type="entry name" value="Ureohydrolase_dom_sf"/>
</dbReference>
<keyword evidence="3 5" id="KW-0378">Hydrolase</keyword>
<evidence type="ECO:0000256" key="5">
    <source>
        <dbReference type="RuleBase" id="RU003684"/>
    </source>
</evidence>
<dbReference type="PRINTS" id="PR00116">
    <property type="entry name" value="ARGINASE"/>
</dbReference>
<dbReference type="InterPro" id="IPR020855">
    <property type="entry name" value="Ureohydrolase_Mn_BS"/>
</dbReference>
<dbReference type="CDD" id="cd11593">
    <property type="entry name" value="Agmatinase-like_2"/>
    <property type="match status" value="1"/>
</dbReference>
<dbReference type="Pfam" id="PF00491">
    <property type="entry name" value="Arginase"/>
    <property type="match status" value="1"/>
</dbReference>
<feature type="binding site" evidence="4">
    <location>
        <position position="232"/>
    </location>
    <ligand>
        <name>Mn(2+)</name>
        <dbReference type="ChEBI" id="CHEBI:29035"/>
        <label>2</label>
    </ligand>
</feature>
<evidence type="ECO:0000256" key="4">
    <source>
        <dbReference type="PIRSR" id="PIRSR036979-1"/>
    </source>
</evidence>
<comment type="similarity">
    <text evidence="1">Belongs to the arginase family. Agmatinase subfamily.</text>
</comment>
<proteinExistence type="inferred from homology"/>
<comment type="cofactor">
    <cofactor evidence="4">
        <name>Mn(2+)</name>
        <dbReference type="ChEBI" id="CHEBI:29035"/>
    </cofactor>
    <text evidence="4">Binds 2 manganese ions per subunit.</text>
</comment>
<protein>
    <submittedName>
        <fullName evidence="7">Agmatinase</fullName>
        <ecNumber evidence="7">3.5.3.11</ecNumber>
    </submittedName>
</protein>
<evidence type="ECO:0000256" key="3">
    <source>
        <dbReference type="ARBA" id="ARBA00022801"/>
    </source>
</evidence>
<gene>
    <name evidence="7" type="primary">speB</name>
    <name evidence="7" type="ORF">ENU08_01005</name>
    <name evidence="6" type="ORF">ENU41_05795</name>
</gene>
<feature type="binding site" evidence="4">
    <location>
        <position position="230"/>
    </location>
    <ligand>
        <name>Mn(2+)</name>
        <dbReference type="ChEBI" id="CHEBI:29035"/>
        <label>1</label>
    </ligand>
</feature>
<dbReference type="EMBL" id="DTBD01000008">
    <property type="protein sequence ID" value="HGQ63812.1"/>
    <property type="molecule type" value="Genomic_DNA"/>
</dbReference>
<dbReference type="EC" id="3.5.3.11" evidence="7"/>
<feature type="binding site" evidence="4">
    <location>
        <position position="116"/>
    </location>
    <ligand>
        <name>Mn(2+)</name>
        <dbReference type="ChEBI" id="CHEBI:29035"/>
        <label>1</label>
    </ligand>
</feature>
<name>A0A7C4NS75_9CREN</name>
<dbReference type="PIRSF" id="PIRSF036979">
    <property type="entry name" value="Arginase"/>
    <property type="match status" value="1"/>
</dbReference>
<evidence type="ECO:0000256" key="1">
    <source>
        <dbReference type="ARBA" id="ARBA00009227"/>
    </source>
</evidence>
<dbReference type="InterPro" id="IPR005925">
    <property type="entry name" value="Agmatinase-rel"/>
</dbReference>
<dbReference type="NCBIfam" id="TIGR01230">
    <property type="entry name" value="agmatinase"/>
    <property type="match status" value="1"/>
</dbReference>
<dbReference type="InterPro" id="IPR006035">
    <property type="entry name" value="Ureohydrolase"/>
</dbReference>
<feature type="binding site" evidence="4">
    <location>
        <position position="143"/>
    </location>
    <ligand>
        <name>Mn(2+)</name>
        <dbReference type="ChEBI" id="CHEBI:29035"/>
        <label>1</label>
    </ligand>
</feature>